<reference evidence="3" key="2">
    <citation type="submission" date="2023-03" db="EMBL/GenBank/DDBJ databases">
        <authorList>
            <person name="Inwood S.N."/>
            <person name="Skelly J.G."/>
            <person name="Guhlin J."/>
            <person name="Harrop T.W.R."/>
            <person name="Goldson S.G."/>
            <person name="Dearden P.K."/>
        </authorList>
    </citation>
    <scope>NUCLEOTIDE SEQUENCE</scope>
    <source>
        <strain evidence="3">Irish</strain>
        <tissue evidence="3">Whole body</tissue>
    </source>
</reference>
<evidence type="ECO:0000313" key="3">
    <source>
        <dbReference type="EMBL" id="KAK0169499.1"/>
    </source>
</evidence>
<dbReference type="EMBL" id="JAQQBS010000245">
    <property type="protein sequence ID" value="KAK0169499.1"/>
    <property type="molecule type" value="Genomic_DNA"/>
</dbReference>
<dbReference type="InterPro" id="IPR057251">
    <property type="entry name" value="FP_C"/>
</dbReference>
<keyword evidence="1" id="KW-0175">Coiled coil</keyword>
<proteinExistence type="predicted"/>
<feature type="coiled-coil region" evidence="1">
    <location>
        <begin position="123"/>
        <end position="171"/>
    </location>
</feature>
<dbReference type="AlphaFoldDB" id="A0AA39FH59"/>
<dbReference type="Pfam" id="PF25298">
    <property type="entry name" value="Baculo_FP_2nd"/>
    <property type="match status" value="1"/>
</dbReference>
<evidence type="ECO:0000256" key="1">
    <source>
        <dbReference type="SAM" id="Coils"/>
    </source>
</evidence>
<comment type="caution">
    <text evidence="3">The sequence shown here is derived from an EMBL/GenBank/DDBJ whole genome shotgun (WGS) entry which is preliminary data.</text>
</comment>
<evidence type="ECO:0000313" key="4">
    <source>
        <dbReference type="Proteomes" id="UP001168990"/>
    </source>
</evidence>
<feature type="domain" description="FP protein C-terminal" evidence="2">
    <location>
        <begin position="295"/>
        <end position="342"/>
    </location>
</feature>
<dbReference type="Proteomes" id="UP001168990">
    <property type="component" value="Unassembled WGS sequence"/>
</dbReference>
<sequence length="343" mass="39002">CEQPVVLCSRSCDTCQRSFHPSCSLIYLSSKQANPCCLESKFASTDIKMLPNEPTHKRSMSSSSSLTSLAIDKSSSQTIQSSSLERILNSFIEQQAIFNKSMTDSMSQQTSTLKKQVNWQAEIDNKLNDIKKMAETLSEHETRINKLEHHNESLAAQVHTLSEENHQLNAAIKSLTVPREISSPKTSSDVIFSGIPQSLYNNPLTAVTKVLKSIDASHQAEDIFDIRVVNKKHEVTATMSPNQLKTSFIVVFKSPQIAEHVINKKRRHEMLTIKQVFDADINGNILVNEFLDSATHELFRLTKEMARVKKWKYIWIRQGNIFIRTQDATERFHIKTHTDLEMI</sequence>
<feature type="non-terminal residue" evidence="3">
    <location>
        <position position="1"/>
    </location>
</feature>
<evidence type="ECO:0000259" key="2">
    <source>
        <dbReference type="Pfam" id="PF25298"/>
    </source>
</evidence>
<gene>
    <name evidence="3" type="ORF">PV328_011960</name>
</gene>
<protein>
    <recommendedName>
        <fullName evidence="2">FP protein C-terminal domain-containing protein</fullName>
    </recommendedName>
</protein>
<name>A0AA39FH59_9HYME</name>
<accession>A0AA39FH59</accession>
<keyword evidence="4" id="KW-1185">Reference proteome</keyword>
<organism evidence="3 4">
    <name type="scientific">Microctonus aethiopoides</name>
    <dbReference type="NCBI Taxonomy" id="144406"/>
    <lineage>
        <taxon>Eukaryota</taxon>
        <taxon>Metazoa</taxon>
        <taxon>Ecdysozoa</taxon>
        <taxon>Arthropoda</taxon>
        <taxon>Hexapoda</taxon>
        <taxon>Insecta</taxon>
        <taxon>Pterygota</taxon>
        <taxon>Neoptera</taxon>
        <taxon>Endopterygota</taxon>
        <taxon>Hymenoptera</taxon>
        <taxon>Apocrita</taxon>
        <taxon>Ichneumonoidea</taxon>
        <taxon>Braconidae</taxon>
        <taxon>Euphorinae</taxon>
        <taxon>Microctonus</taxon>
    </lineage>
</organism>
<reference evidence="3" key="1">
    <citation type="journal article" date="2023" name="bioRxiv">
        <title>Scaffold-level genome assemblies of two parasitoid biocontrol wasps reveal the parthenogenesis mechanism and an associated novel virus.</title>
        <authorList>
            <person name="Inwood S."/>
            <person name="Skelly J."/>
            <person name="Guhlin J."/>
            <person name="Harrop T."/>
            <person name="Goldson S."/>
            <person name="Dearden P."/>
        </authorList>
    </citation>
    <scope>NUCLEOTIDE SEQUENCE</scope>
    <source>
        <strain evidence="3">Irish</strain>
        <tissue evidence="3">Whole body</tissue>
    </source>
</reference>